<evidence type="ECO:0000259" key="4">
    <source>
        <dbReference type="PROSITE" id="PS50977"/>
    </source>
</evidence>
<dbReference type="Proteomes" id="UP000546162">
    <property type="component" value="Unassembled WGS sequence"/>
</dbReference>
<dbReference type="Gene3D" id="1.10.357.10">
    <property type="entry name" value="Tetracycline Repressor, domain 2"/>
    <property type="match status" value="1"/>
</dbReference>
<dbReference type="AlphaFoldDB" id="A0A7W7H4M6"/>
<evidence type="ECO:0000256" key="3">
    <source>
        <dbReference type="SAM" id="MobiDB-lite"/>
    </source>
</evidence>
<keyword evidence="1 2" id="KW-0238">DNA-binding</keyword>
<feature type="compositionally biased region" description="Low complexity" evidence="3">
    <location>
        <begin position="1"/>
        <end position="13"/>
    </location>
</feature>
<dbReference type="EMBL" id="JACHNB010000001">
    <property type="protein sequence ID" value="MBB4743572.1"/>
    <property type="molecule type" value="Genomic_DNA"/>
</dbReference>
<dbReference type="Pfam" id="PF00440">
    <property type="entry name" value="TetR_N"/>
    <property type="match status" value="1"/>
</dbReference>
<dbReference type="RefSeq" id="WP_185043836.1">
    <property type="nucleotide sequence ID" value="NZ_BAABFG010000005.1"/>
</dbReference>
<dbReference type="InterPro" id="IPR009057">
    <property type="entry name" value="Homeodomain-like_sf"/>
</dbReference>
<dbReference type="InterPro" id="IPR050109">
    <property type="entry name" value="HTH-type_TetR-like_transc_reg"/>
</dbReference>
<dbReference type="InterPro" id="IPR036271">
    <property type="entry name" value="Tet_transcr_reg_TetR-rel_C_sf"/>
</dbReference>
<gene>
    <name evidence="5" type="ORF">BJY16_007031</name>
</gene>
<proteinExistence type="predicted"/>
<dbReference type="GO" id="GO:0006355">
    <property type="term" value="P:regulation of DNA-templated transcription"/>
    <property type="evidence" value="ECO:0007669"/>
    <property type="project" value="UniProtKB-ARBA"/>
</dbReference>
<dbReference type="SUPFAM" id="SSF48498">
    <property type="entry name" value="Tetracyclin repressor-like, C-terminal domain"/>
    <property type="match status" value="1"/>
</dbReference>
<dbReference type="PRINTS" id="PR00455">
    <property type="entry name" value="HTHTETR"/>
</dbReference>
<evidence type="ECO:0000256" key="1">
    <source>
        <dbReference type="ARBA" id="ARBA00023125"/>
    </source>
</evidence>
<feature type="region of interest" description="Disordered" evidence="3">
    <location>
        <begin position="1"/>
        <end position="22"/>
    </location>
</feature>
<organism evidence="5 6">
    <name type="scientific">Actinoplanes octamycinicus</name>
    <dbReference type="NCBI Taxonomy" id="135948"/>
    <lineage>
        <taxon>Bacteria</taxon>
        <taxon>Bacillati</taxon>
        <taxon>Actinomycetota</taxon>
        <taxon>Actinomycetes</taxon>
        <taxon>Micromonosporales</taxon>
        <taxon>Micromonosporaceae</taxon>
        <taxon>Actinoplanes</taxon>
    </lineage>
</organism>
<keyword evidence="6" id="KW-1185">Reference proteome</keyword>
<comment type="caution">
    <text evidence="5">The sequence shown here is derived from an EMBL/GenBank/DDBJ whole genome shotgun (WGS) entry which is preliminary data.</text>
</comment>
<dbReference type="InterPro" id="IPR041467">
    <property type="entry name" value="Sco4008_C"/>
</dbReference>
<dbReference type="SUPFAM" id="SSF46689">
    <property type="entry name" value="Homeodomain-like"/>
    <property type="match status" value="1"/>
</dbReference>
<dbReference type="PANTHER" id="PTHR30328">
    <property type="entry name" value="TRANSCRIPTIONAL REPRESSOR"/>
    <property type="match status" value="1"/>
</dbReference>
<dbReference type="PANTHER" id="PTHR30328:SF54">
    <property type="entry name" value="HTH-TYPE TRANSCRIPTIONAL REPRESSOR SCO4008"/>
    <property type="match status" value="1"/>
</dbReference>
<dbReference type="PROSITE" id="PS50977">
    <property type="entry name" value="HTH_TETR_2"/>
    <property type="match status" value="1"/>
</dbReference>
<dbReference type="GO" id="GO:0003677">
    <property type="term" value="F:DNA binding"/>
    <property type="evidence" value="ECO:0007669"/>
    <property type="project" value="UniProtKB-UniRule"/>
</dbReference>
<accession>A0A7W7H4M6</accession>
<feature type="domain" description="HTH tetR-type" evidence="4">
    <location>
        <begin position="20"/>
        <end position="80"/>
    </location>
</feature>
<sequence length="213" mass="23413">MPSTSPRRSPTPQERQRDPERTRQRILDAAATEFAEHGFAGARTRAIAARAGVNQQLVSYYFGGKEGLYQAMSERWQQRQSELSAAGDSLPEQLRGFALEAVRSPEGVRMFAWSGLQYSGPDQDPDRESRTRMLQGGVDRLRAMQAAGRLPAEVDPACLQVILMAACMATTTLPHVIEGLCGTDPRAPEFVEHFAGQVAIMARLLGLDDTPEQ</sequence>
<evidence type="ECO:0000313" key="5">
    <source>
        <dbReference type="EMBL" id="MBB4743572.1"/>
    </source>
</evidence>
<dbReference type="Pfam" id="PF17926">
    <property type="entry name" value="TetR_C_21"/>
    <property type="match status" value="1"/>
</dbReference>
<feature type="DNA-binding region" description="H-T-H motif" evidence="2">
    <location>
        <begin position="43"/>
        <end position="62"/>
    </location>
</feature>
<evidence type="ECO:0000256" key="2">
    <source>
        <dbReference type="PROSITE-ProRule" id="PRU00335"/>
    </source>
</evidence>
<dbReference type="InterPro" id="IPR001647">
    <property type="entry name" value="HTH_TetR"/>
</dbReference>
<protein>
    <submittedName>
        <fullName evidence="5">AcrR family transcriptional regulator</fullName>
    </submittedName>
</protein>
<name>A0A7W7H4M6_9ACTN</name>
<evidence type="ECO:0000313" key="6">
    <source>
        <dbReference type="Proteomes" id="UP000546162"/>
    </source>
</evidence>
<reference evidence="5 6" key="1">
    <citation type="submission" date="2020-08" db="EMBL/GenBank/DDBJ databases">
        <title>Sequencing the genomes of 1000 actinobacteria strains.</title>
        <authorList>
            <person name="Klenk H.-P."/>
        </authorList>
    </citation>
    <scope>NUCLEOTIDE SEQUENCE [LARGE SCALE GENOMIC DNA]</scope>
    <source>
        <strain evidence="5 6">DSM 45809</strain>
    </source>
</reference>